<reference evidence="2 3" key="1">
    <citation type="journal article" date="2014" name="Genome Biol. Evol.">
        <title>The genome of the myxosporean Thelohanellus kitauei shows adaptations to nutrient acquisition within its fish host.</title>
        <authorList>
            <person name="Yang Y."/>
            <person name="Xiong J."/>
            <person name="Zhou Z."/>
            <person name="Huo F."/>
            <person name="Miao W."/>
            <person name="Ran C."/>
            <person name="Liu Y."/>
            <person name="Zhang J."/>
            <person name="Feng J."/>
            <person name="Wang M."/>
            <person name="Wang M."/>
            <person name="Wang L."/>
            <person name="Yao B."/>
        </authorList>
    </citation>
    <scope>NUCLEOTIDE SEQUENCE [LARGE SCALE GENOMIC DNA]</scope>
    <source>
        <strain evidence="2">Wuqing</strain>
    </source>
</reference>
<organism evidence="2 3">
    <name type="scientific">Thelohanellus kitauei</name>
    <name type="common">Myxosporean</name>
    <dbReference type="NCBI Taxonomy" id="669202"/>
    <lineage>
        <taxon>Eukaryota</taxon>
        <taxon>Metazoa</taxon>
        <taxon>Cnidaria</taxon>
        <taxon>Myxozoa</taxon>
        <taxon>Myxosporea</taxon>
        <taxon>Bivalvulida</taxon>
        <taxon>Platysporina</taxon>
        <taxon>Myxobolidae</taxon>
        <taxon>Thelohanellus</taxon>
    </lineage>
</organism>
<evidence type="ECO:0000313" key="2">
    <source>
        <dbReference type="EMBL" id="KII64813.1"/>
    </source>
</evidence>
<protein>
    <submittedName>
        <fullName evidence="2">Uncharacterized protein</fullName>
    </submittedName>
</protein>
<dbReference type="EMBL" id="JWZT01004089">
    <property type="protein sequence ID" value="KII64813.1"/>
    <property type="molecule type" value="Genomic_DNA"/>
</dbReference>
<proteinExistence type="predicted"/>
<gene>
    <name evidence="2" type="ORF">RF11_09775</name>
</gene>
<name>A0A0C2J6M6_THEKT</name>
<feature type="region of interest" description="Disordered" evidence="1">
    <location>
        <begin position="285"/>
        <end position="306"/>
    </location>
</feature>
<dbReference type="AlphaFoldDB" id="A0A0C2J6M6"/>
<evidence type="ECO:0000256" key="1">
    <source>
        <dbReference type="SAM" id="MobiDB-lite"/>
    </source>
</evidence>
<dbReference type="Gene3D" id="3.30.2450.30">
    <property type="match status" value="1"/>
</dbReference>
<comment type="caution">
    <text evidence="2">The sequence shown here is derived from an EMBL/GenBank/DDBJ whole genome shotgun (WGS) entry which is preliminary data.</text>
</comment>
<sequence>MSGRMQGALLENKEEDAWIDDLAILLLPVHVVCNYFVAMNHIHGNLFLTIVENNDSAQKNRMVVPMNCLEEFLGNLDEIKIFVPNYRSKIPANNLIRRKRLAFTATMKTTTGMVYYFEVLDNNGYFRLQIRYIYKGRMDFIYLNIFFLDQLVETIEELHRKYSSLTCMDDIFLDRSGEIDKRTDIYSLESGVNNTVIGNNHFTPSYSQSIWSTQLLTKLPESVERKNTHVLNNNSDPSRSLNLYNLEKDKFDIFTGDDAFKTSTMEIWRITTSTRDVAKDYAEEFHDGSTGMNPGLQHGVKSQERN</sequence>
<dbReference type="Proteomes" id="UP000031668">
    <property type="component" value="Unassembled WGS sequence"/>
</dbReference>
<accession>A0A0C2J6M6</accession>
<evidence type="ECO:0000313" key="3">
    <source>
        <dbReference type="Proteomes" id="UP000031668"/>
    </source>
</evidence>
<keyword evidence="3" id="KW-1185">Reference proteome</keyword>